<comment type="subcellular location">
    <subcellularLocation>
        <location evidence="1">Membrane</location>
        <topology evidence="1">Multi-pass membrane protein</topology>
    </subcellularLocation>
</comment>
<evidence type="ECO:0000256" key="2">
    <source>
        <dbReference type="ARBA" id="ARBA00010992"/>
    </source>
</evidence>
<evidence type="ECO:0000256" key="6">
    <source>
        <dbReference type="ARBA" id="ARBA00023136"/>
    </source>
</evidence>
<dbReference type="Gene3D" id="1.20.1250.20">
    <property type="entry name" value="MFS general substrate transporter like domains"/>
    <property type="match status" value="1"/>
</dbReference>
<name>A0A1V6RBE5_9EURO</name>
<keyword evidence="11" id="KW-1185">Reference proteome</keyword>
<dbReference type="InterPro" id="IPR050360">
    <property type="entry name" value="MFS_Sugar_Transporters"/>
</dbReference>
<evidence type="ECO:0000256" key="4">
    <source>
        <dbReference type="ARBA" id="ARBA00022692"/>
    </source>
</evidence>
<dbReference type="GO" id="GO:0016020">
    <property type="term" value="C:membrane"/>
    <property type="evidence" value="ECO:0007669"/>
    <property type="project" value="UniProtKB-SubCell"/>
</dbReference>
<dbReference type="PANTHER" id="PTHR48022">
    <property type="entry name" value="PLASTIDIC GLUCOSE TRANSPORTER 4"/>
    <property type="match status" value="1"/>
</dbReference>
<keyword evidence="3 7" id="KW-0813">Transport</keyword>
<feature type="transmembrane region" description="Helical" evidence="8">
    <location>
        <begin position="325"/>
        <end position="349"/>
    </location>
</feature>
<comment type="similarity">
    <text evidence="2 7">Belongs to the major facilitator superfamily. Sugar transporter (TC 2.A.1.1) family.</text>
</comment>
<dbReference type="InterPro" id="IPR003663">
    <property type="entry name" value="Sugar/inositol_transpt"/>
</dbReference>
<dbReference type="InterPro" id="IPR020846">
    <property type="entry name" value="MFS_dom"/>
</dbReference>
<feature type="transmembrane region" description="Helical" evidence="8">
    <location>
        <begin position="419"/>
        <end position="439"/>
    </location>
</feature>
<dbReference type="Pfam" id="PF00083">
    <property type="entry name" value="Sugar_tr"/>
    <property type="match status" value="1"/>
</dbReference>
<dbReference type="PANTHER" id="PTHR48022:SF83">
    <property type="entry name" value="MAJOR FACILITATOR SUPERFAMILY (MFS) PROFILE DOMAIN-CONTAINING PROTEIN"/>
    <property type="match status" value="1"/>
</dbReference>
<evidence type="ECO:0000259" key="9">
    <source>
        <dbReference type="PROSITE" id="PS50850"/>
    </source>
</evidence>
<keyword evidence="5 8" id="KW-1133">Transmembrane helix</keyword>
<feature type="transmembrane region" description="Helical" evidence="8">
    <location>
        <begin position="489"/>
        <end position="505"/>
    </location>
</feature>
<feature type="transmembrane region" description="Helical" evidence="8">
    <location>
        <begin position="387"/>
        <end position="407"/>
    </location>
</feature>
<dbReference type="InterPro" id="IPR005828">
    <property type="entry name" value="MFS_sugar_transport-like"/>
</dbReference>
<dbReference type="PROSITE" id="PS50850">
    <property type="entry name" value="MFS"/>
    <property type="match status" value="1"/>
</dbReference>
<evidence type="ECO:0000313" key="10">
    <source>
        <dbReference type="EMBL" id="OQD98637.1"/>
    </source>
</evidence>
<keyword evidence="6 8" id="KW-0472">Membrane</keyword>
<feature type="transmembrane region" description="Helical" evidence="8">
    <location>
        <begin position="66"/>
        <end position="92"/>
    </location>
</feature>
<feature type="transmembrane region" description="Helical" evidence="8">
    <location>
        <begin position="233"/>
        <end position="256"/>
    </location>
</feature>
<feature type="transmembrane region" description="Helical" evidence="8">
    <location>
        <begin position="146"/>
        <end position="165"/>
    </location>
</feature>
<dbReference type="AlphaFoldDB" id="A0A1V6RBE5"/>
<evidence type="ECO:0000256" key="3">
    <source>
        <dbReference type="ARBA" id="ARBA00022448"/>
    </source>
</evidence>
<dbReference type="EMBL" id="MDYP01000069">
    <property type="protein sequence ID" value="OQD98637.1"/>
    <property type="molecule type" value="Genomic_DNA"/>
</dbReference>
<keyword evidence="4 8" id="KW-0812">Transmembrane</keyword>
<evidence type="ECO:0000313" key="11">
    <source>
        <dbReference type="Proteomes" id="UP000191518"/>
    </source>
</evidence>
<feature type="transmembrane region" description="Helical" evidence="8">
    <location>
        <begin position="361"/>
        <end position="380"/>
    </location>
</feature>
<evidence type="ECO:0000256" key="1">
    <source>
        <dbReference type="ARBA" id="ARBA00004141"/>
    </source>
</evidence>
<feature type="transmembrane region" description="Helical" evidence="8">
    <location>
        <begin position="171"/>
        <end position="192"/>
    </location>
</feature>
<reference evidence="11" key="1">
    <citation type="journal article" date="2017" name="Nat. Microbiol.">
        <title>Global analysis of biosynthetic gene clusters reveals vast potential of secondary metabolite production in Penicillium species.</title>
        <authorList>
            <person name="Nielsen J.C."/>
            <person name="Grijseels S."/>
            <person name="Prigent S."/>
            <person name="Ji B."/>
            <person name="Dainat J."/>
            <person name="Nielsen K.F."/>
            <person name="Frisvad J.C."/>
            <person name="Workman M."/>
            <person name="Nielsen J."/>
        </authorList>
    </citation>
    <scope>NUCLEOTIDE SEQUENCE [LARGE SCALE GENOMIC DNA]</scope>
    <source>
        <strain evidence="11">IBT 29486</strain>
    </source>
</reference>
<dbReference type="Proteomes" id="UP000191518">
    <property type="component" value="Unassembled WGS sequence"/>
</dbReference>
<evidence type="ECO:0000256" key="7">
    <source>
        <dbReference type="RuleBase" id="RU003346"/>
    </source>
</evidence>
<evidence type="ECO:0000256" key="5">
    <source>
        <dbReference type="ARBA" id="ARBA00022989"/>
    </source>
</evidence>
<dbReference type="GO" id="GO:0005351">
    <property type="term" value="F:carbohydrate:proton symporter activity"/>
    <property type="evidence" value="ECO:0007669"/>
    <property type="project" value="TreeGrafter"/>
</dbReference>
<dbReference type="STRING" id="29845.A0A1V6RBE5"/>
<sequence length="550" mass="61918">MEEQKSTTEHDDLPALSTSHDAVKESDHFIGCRGYWEATLEDAQAGNAHEHSLRIVTALKAYPMAVVWSLVVSMSIIMEGCDTALIGSLYAYPRYAQRFGALDPSTNTYQIQAKWQSAMGSGPQAGAVVGALLNGYLIQRFGYRPAFTLGVVLMAAFAFVSFFGMSIELQAVGQILCGVPWGIFATIGPAYASEVCPLPLRVYLTAYTNMCFATGQLVGAGVLQSFINRTDQWSWRIPFAIQWIWIPFLLVGCIFMPESPWYLVRRGKYVEAEKTVKSLMSESEKPQARPLVALMIHTNDLERDVTEGTSYWDCYKGTDLRRTEIACVSFVGQITSGAQFAYSATYFFQQAGLSPDDSYKLNLGGTGIAFCGTIVSWFLMKQFHRRSLYLTGMSLLSMWLLIIGCLATDSKNPTIKWVQSVLCIVWLLTYSLTIGPVGWTIPAEVSSTRLRSKTVVLARSSYYLAQIMANVMQPYMMNPLAWNWKGKTGFFWFAFAALTAVWAFFRLPETKRRSYEELDVMFHAKLKTRKFKKYHVNVYEDNRGDRLREV</sequence>
<accession>A0A1V6RBE5</accession>
<feature type="transmembrane region" description="Helical" evidence="8">
    <location>
        <begin position="204"/>
        <end position="227"/>
    </location>
</feature>
<feature type="domain" description="Major facilitator superfamily (MFS) profile" evidence="9">
    <location>
        <begin position="68"/>
        <end position="511"/>
    </location>
</feature>
<dbReference type="PROSITE" id="PS00217">
    <property type="entry name" value="SUGAR_TRANSPORT_2"/>
    <property type="match status" value="1"/>
</dbReference>
<proteinExistence type="inferred from homology"/>
<dbReference type="SUPFAM" id="SSF103473">
    <property type="entry name" value="MFS general substrate transporter"/>
    <property type="match status" value="1"/>
</dbReference>
<feature type="transmembrane region" description="Helical" evidence="8">
    <location>
        <begin position="460"/>
        <end position="477"/>
    </location>
</feature>
<protein>
    <recommendedName>
        <fullName evidence="9">Major facilitator superfamily (MFS) profile domain-containing protein</fullName>
    </recommendedName>
</protein>
<dbReference type="InterPro" id="IPR036259">
    <property type="entry name" value="MFS_trans_sf"/>
</dbReference>
<evidence type="ECO:0000256" key="8">
    <source>
        <dbReference type="SAM" id="Phobius"/>
    </source>
</evidence>
<gene>
    <name evidence="10" type="ORF">PENVUL_c069G09861</name>
</gene>
<dbReference type="FunFam" id="1.20.1250.20:FF:000078">
    <property type="entry name" value="MFS maltose transporter, putative"/>
    <property type="match status" value="1"/>
</dbReference>
<dbReference type="InterPro" id="IPR005829">
    <property type="entry name" value="Sugar_transporter_CS"/>
</dbReference>
<organism evidence="10 11">
    <name type="scientific">Penicillium vulpinum</name>
    <dbReference type="NCBI Taxonomy" id="29845"/>
    <lineage>
        <taxon>Eukaryota</taxon>
        <taxon>Fungi</taxon>
        <taxon>Dikarya</taxon>
        <taxon>Ascomycota</taxon>
        <taxon>Pezizomycotina</taxon>
        <taxon>Eurotiomycetes</taxon>
        <taxon>Eurotiomycetidae</taxon>
        <taxon>Eurotiales</taxon>
        <taxon>Aspergillaceae</taxon>
        <taxon>Penicillium</taxon>
    </lineage>
</organism>
<comment type="caution">
    <text evidence="10">The sequence shown here is derived from an EMBL/GenBank/DDBJ whole genome shotgun (WGS) entry which is preliminary data.</text>
</comment>
<dbReference type="NCBIfam" id="TIGR00879">
    <property type="entry name" value="SP"/>
    <property type="match status" value="1"/>
</dbReference>